<keyword evidence="1" id="KW-0560">Oxidoreductase</keyword>
<dbReference type="InterPro" id="IPR050463">
    <property type="entry name" value="Gfo/Idh/MocA_oxidrdct_glycsds"/>
</dbReference>
<reference evidence="4 5" key="1">
    <citation type="submission" date="2024-09" db="EMBL/GenBank/DDBJ databases">
        <title>Laminarin stimulates single cell rates of sulfate reduction while oxygen inhibits transcriptomic activity in coastal marine sediment.</title>
        <authorList>
            <person name="Lindsay M."/>
            <person name="Orcutt B."/>
            <person name="Emerson D."/>
            <person name="Stepanauskas R."/>
            <person name="D'Angelo T."/>
        </authorList>
    </citation>
    <scope>NUCLEOTIDE SEQUENCE [LARGE SCALE GENOMIC DNA]</scope>
    <source>
        <strain evidence="4">SAG AM-311-K15</strain>
    </source>
</reference>
<dbReference type="Proteomes" id="UP001594351">
    <property type="component" value="Unassembled WGS sequence"/>
</dbReference>
<comment type="caution">
    <text evidence="4">The sequence shown here is derived from an EMBL/GenBank/DDBJ whole genome shotgun (WGS) entry which is preliminary data.</text>
</comment>
<evidence type="ECO:0000313" key="5">
    <source>
        <dbReference type="Proteomes" id="UP001594351"/>
    </source>
</evidence>
<dbReference type="PANTHER" id="PTHR43818">
    <property type="entry name" value="BCDNA.GH03377"/>
    <property type="match status" value="1"/>
</dbReference>
<evidence type="ECO:0000256" key="1">
    <source>
        <dbReference type="ARBA" id="ARBA00023002"/>
    </source>
</evidence>
<keyword evidence="5" id="KW-1185">Reference proteome</keyword>
<protein>
    <submittedName>
        <fullName evidence="4">Gfo/Idh/MocA family protein</fullName>
    </submittedName>
</protein>
<evidence type="ECO:0000313" key="4">
    <source>
        <dbReference type="EMBL" id="MFC1850665.1"/>
    </source>
</evidence>
<dbReference type="PANTHER" id="PTHR43818:SF11">
    <property type="entry name" value="BCDNA.GH03377"/>
    <property type="match status" value="1"/>
</dbReference>
<evidence type="ECO:0000259" key="2">
    <source>
        <dbReference type="Pfam" id="PF01408"/>
    </source>
</evidence>
<gene>
    <name evidence="4" type="ORF">ACFL27_10775</name>
</gene>
<proteinExistence type="predicted"/>
<dbReference type="EMBL" id="JBHPBY010000115">
    <property type="protein sequence ID" value="MFC1850665.1"/>
    <property type="molecule type" value="Genomic_DNA"/>
</dbReference>
<feature type="domain" description="GFO/IDH/MocA-like oxidoreductase" evidence="3">
    <location>
        <begin position="133"/>
        <end position="266"/>
    </location>
</feature>
<accession>A0ABV6YWW5</accession>
<dbReference type="SUPFAM" id="SSF51735">
    <property type="entry name" value="NAD(P)-binding Rossmann-fold domains"/>
    <property type="match status" value="1"/>
</dbReference>
<evidence type="ECO:0000259" key="3">
    <source>
        <dbReference type="Pfam" id="PF22725"/>
    </source>
</evidence>
<organism evidence="4 5">
    <name type="scientific">candidate division CSSED10-310 bacterium</name>
    <dbReference type="NCBI Taxonomy" id="2855610"/>
    <lineage>
        <taxon>Bacteria</taxon>
        <taxon>Bacteria division CSSED10-310</taxon>
    </lineage>
</organism>
<dbReference type="SUPFAM" id="SSF55347">
    <property type="entry name" value="Glyceraldehyde-3-phosphate dehydrogenase-like, C-terminal domain"/>
    <property type="match status" value="1"/>
</dbReference>
<dbReference type="InterPro" id="IPR055170">
    <property type="entry name" value="GFO_IDH_MocA-like_dom"/>
</dbReference>
<sequence length="363" mass="41583">MVKSRYNVAMIGVGDITTLHYRAYQNFSQAHLYKLCDIDKNLLERRRQEWGVEKITMDYREILVDPDVDIVEVNTPHHLHQKFVVEALDAGKHVSCQKPISPTLVEAQAMIEAEERNSGQLRIFENFVYYPAYQRAKSLIEAGDIGEPLSIRFKLGSGIFGSRWVPLQTELWHLMESEKGMGQAIFDDGYHKLSLAIFFMGEIERVKGFIDRSFKYIDEPGQLIWKYKDKNVLGSFDLAFSPNIFHKSAYYPCDERVDIMGTKGFIKLSGCTGRIRDEAPLTLYRDGQVVMYEDLDVDWQASFTAGIRDFPLALMENRDSLISARRALNILKFAYALIIAAKIGTEIAPDDVTDDYVRQILLP</sequence>
<dbReference type="Gene3D" id="3.30.360.10">
    <property type="entry name" value="Dihydrodipicolinate Reductase, domain 2"/>
    <property type="match status" value="1"/>
</dbReference>
<dbReference type="Pfam" id="PF01408">
    <property type="entry name" value="GFO_IDH_MocA"/>
    <property type="match status" value="1"/>
</dbReference>
<dbReference type="InterPro" id="IPR000683">
    <property type="entry name" value="Gfo/Idh/MocA-like_OxRdtase_N"/>
</dbReference>
<name>A0ABV6YWW5_UNCC1</name>
<feature type="domain" description="Gfo/Idh/MocA-like oxidoreductase N-terminal" evidence="2">
    <location>
        <begin position="7"/>
        <end position="121"/>
    </location>
</feature>
<dbReference type="Gene3D" id="3.40.50.720">
    <property type="entry name" value="NAD(P)-binding Rossmann-like Domain"/>
    <property type="match status" value="1"/>
</dbReference>
<dbReference type="Pfam" id="PF22725">
    <property type="entry name" value="GFO_IDH_MocA_C3"/>
    <property type="match status" value="1"/>
</dbReference>
<dbReference type="InterPro" id="IPR036291">
    <property type="entry name" value="NAD(P)-bd_dom_sf"/>
</dbReference>